<dbReference type="SUPFAM" id="SSF90123">
    <property type="entry name" value="ABC transporter transmembrane region"/>
    <property type="match status" value="2"/>
</dbReference>
<evidence type="ECO:0000256" key="7">
    <source>
        <dbReference type="ARBA" id="ARBA00023136"/>
    </source>
</evidence>
<evidence type="ECO:0000259" key="10">
    <source>
        <dbReference type="PROSITE" id="PS50929"/>
    </source>
</evidence>
<feature type="transmembrane region" description="Helical" evidence="8">
    <location>
        <begin position="972"/>
        <end position="992"/>
    </location>
</feature>
<evidence type="ECO:0000256" key="1">
    <source>
        <dbReference type="ARBA" id="ARBA00004141"/>
    </source>
</evidence>
<keyword evidence="7 8" id="KW-0472">Membrane</keyword>
<evidence type="ECO:0000256" key="3">
    <source>
        <dbReference type="ARBA" id="ARBA00022692"/>
    </source>
</evidence>
<feature type="transmembrane region" description="Helical" evidence="8">
    <location>
        <begin position="888"/>
        <end position="906"/>
    </location>
</feature>
<dbReference type="PROSITE" id="PS50893">
    <property type="entry name" value="ABC_TRANSPORTER_2"/>
    <property type="match status" value="2"/>
</dbReference>
<keyword evidence="6 8" id="KW-1133">Transmembrane helix</keyword>
<accession>A0A9N9S0R2</accession>
<keyword evidence="5" id="KW-0067">ATP-binding</keyword>
<dbReference type="InterPro" id="IPR003439">
    <property type="entry name" value="ABC_transporter-like_ATP-bd"/>
</dbReference>
<organism evidence="11 12">
    <name type="scientific">Chironomus riparius</name>
    <dbReference type="NCBI Taxonomy" id="315576"/>
    <lineage>
        <taxon>Eukaryota</taxon>
        <taxon>Metazoa</taxon>
        <taxon>Ecdysozoa</taxon>
        <taxon>Arthropoda</taxon>
        <taxon>Hexapoda</taxon>
        <taxon>Insecta</taxon>
        <taxon>Pterygota</taxon>
        <taxon>Neoptera</taxon>
        <taxon>Endopterygota</taxon>
        <taxon>Diptera</taxon>
        <taxon>Nematocera</taxon>
        <taxon>Chironomoidea</taxon>
        <taxon>Chironomidae</taxon>
        <taxon>Chironominae</taxon>
        <taxon>Chironomus</taxon>
    </lineage>
</organism>
<proteinExistence type="predicted"/>
<sequence length="1326" mass="153152">MYYTQRHPEEEASFISKITFFWLIDLFQFGHNNQLTVNDIYRVRRCDACGNVSKKFYILWNNELRNGQNSLWRVIRKIYGSKVIIGGILFSIVDTICRIAQPQFLGSFIAYFIPNQTNLNKDYALCFAAGIILCSFLPVLVFHPFFLYVLNIGQRIRIACCSLLYQKVLKCQKSHVDERLDVKVINLMSREINKLDYAIATCHELYRAPLEAVLIGFYIYKEVGVAGIFGMIVMLAFVPLLFYTVRKTSIFRSRAAHHTEKRVHLMSEIIKQIENIKTFCMEQLYAMMIKDKRNKEIDMVRGSLYLRATSISLNFVLKLSIFVCIVIVLNMNGYLTTSKVYVIILYYNMLFTSMLQFWPLLTTHAREAYKAVIKIENLLVDSSVNKKVIQENEIKEKVCVNSNITETPLMKDNINKKMKRVVNENSEIKSITINNITFSKDILKCDCIEINEAKCYAIIENSASSSSSSPSSFLKLLLGEMEQDYGEIEINGSMSCVSKDMWIFPGSIRENITFTEKFDADRYSAVLKVTEIEKEIELLPIGDETFIDEFSANELFILKINIARCIYRDADIYLFDKCFENIINEVSFKDIIKKFLKDKIILISTQSWHLLKEVDNIIGINENKVHLIGSLRDFRSTNLFEQLIPKSDVQDAEESSIKIFERSNSTESSQSIIEKESTHKNSLVAHQIPFSDYSENHTRENVEWKSYRNYMKSLSSSKCGFSWFLILLLLAQLHTSGLELFIAKWFNHEESKPFRHVLSVNFTGISSINNSSRENETFATNYDNWVNFIYFYSIILCTLLYFTVHRSFLFFKLCLRASINIHDKLFCGVTRATLRFFKCNSIQHILSFFTTDIETMDTQLPINLYDSILFFCETIGICTLIALANYWLLLPTLIMLFAVFTLRYFYIDTARSLRRIESLTYNSIYSRITSTFQGLSTIRSTHSERVLMDEFHKNMDHNTSAIYLGFATARAFALWLDIICSIYISLVILSFVVFENRVFESGDVGMAITQALHLLFFLQWGIRQTVEVGNQMTSVERIFEYQNINMEASLRTPNKFRPSKTWPQIGKIVFTNFYLRYSPDGFDVLKDLNFKINGGEKVGIVGPKNSGKSSIIQALQRFAINEGSIKIDDINIDTLGLHDLRRSFGIIPSNPILFTGTIRCNLDPFQQHTDEEIWNALECVNMKLEISKLEAALSTPADENGFSIKQIQLLYLARAHLAKNKILILDETTEKLQIIDENEIQDVIQRNFYGCTIIAIAHRLNTIMDCDNIIVLEDGRIVEIGHPYELIQISRGFFRALVDETGYINAMNLIKTSEKCYFAKKHRPLI</sequence>
<evidence type="ECO:0000259" key="9">
    <source>
        <dbReference type="PROSITE" id="PS50893"/>
    </source>
</evidence>
<reference evidence="11" key="1">
    <citation type="submission" date="2022-01" db="EMBL/GenBank/DDBJ databases">
        <authorList>
            <person name="King R."/>
        </authorList>
    </citation>
    <scope>NUCLEOTIDE SEQUENCE</scope>
</reference>
<feature type="transmembrane region" description="Helical" evidence="8">
    <location>
        <begin position="125"/>
        <end position="150"/>
    </location>
</feature>
<dbReference type="InterPro" id="IPR036640">
    <property type="entry name" value="ABC1_TM_sf"/>
</dbReference>
<evidence type="ECO:0000256" key="6">
    <source>
        <dbReference type="ARBA" id="ARBA00022989"/>
    </source>
</evidence>
<dbReference type="InterPro" id="IPR027417">
    <property type="entry name" value="P-loop_NTPase"/>
</dbReference>
<dbReference type="InterPro" id="IPR011527">
    <property type="entry name" value="ABC1_TM_dom"/>
</dbReference>
<dbReference type="CDD" id="cd18580">
    <property type="entry name" value="ABC_6TM_ABCC_D2"/>
    <property type="match status" value="1"/>
</dbReference>
<name>A0A9N9S0R2_9DIPT</name>
<feature type="transmembrane region" description="Helical" evidence="8">
    <location>
        <begin position="785"/>
        <end position="804"/>
    </location>
</feature>
<dbReference type="Proteomes" id="UP001153620">
    <property type="component" value="Chromosome 3"/>
</dbReference>
<feature type="domain" description="ABC transporter" evidence="9">
    <location>
        <begin position="428"/>
        <end position="647"/>
    </location>
</feature>
<dbReference type="InterPro" id="IPR050173">
    <property type="entry name" value="ABC_transporter_C-like"/>
</dbReference>
<keyword evidence="2" id="KW-0813">Transport</keyword>
<feature type="transmembrane region" description="Helical" evidence="8">
    <location>
        <begin position="864"/>
        <end position="882"/>
    </location>
</feature>
<dbReference type="PANTHER" id="PTHR24223">
    <property type="entry name" value="ATP-BINDING CASSETTE SUB-FAMILY C"/>
    <property type="match status" value="1"/>
</dbReference>
<protein>
    <submittedName>
        <fullName evidence="11">Uncharacterized protein</fullName>
    </submittedName>
</protein>
<evidence type="ECO:0000256" key="8">
    <source>
        <dbReference type="SAM" id="Phobius"/>
    </source>
</evidence>
<dbReference type="Gene3D" id="3.40.50.300">
    <property type="entry name" value="P-loop containing nucleotide triphosphate hydrolases"/>
    <property type="match status" value="2"/>
</dbReference>
<dbReference type="SUPFAM" id="SSF52540">
    <property type="entry name" value="P-loop containing nucleoside triphosphate hydrolases"/>
    <property type="match status" value="2"/>
</dbReference>
<evidence type="ECO:0000256" key="5">
    <source>
        <dbReference type="ARBA" id="ARBA00022840"/>
    </source>
</evidence>
<evidence type="ECO:0000313" key="11">
    <source>
        <dbReference type="EMBL" id="CAG9807734.1"/>
    </source>
</evidence>
<reference evidence="11" key="2">
    <citation type="submission" date="2022-10" db="EMBL/GenBank/DDBJ databases">
        <authorList>
            <consortium name="ENA_rothamsted_submissions"/>
            <consortium name="culmorum"/>
            <person name="King R."/>
        </authorList>
    </citation>
    <scope>NUCLEOTIDE SEQUENCE</scope>
</reference>
<keyword evidence="3 8" id="KW-0812">Transmembrane</keyword>
<gene>
    <name evidence="11" type="ORF">CHIRRI_LOCUS10580</name>
</gene>
<dbReference type="PANTHER" id="PTHR24223:SF324">
    <property type="entry name" value="LD17001P"/>
    <property type="match status" value="1"/>
</dbReference>
<evidence type="ECO:0000313" key="12">
    <source>
        <dbReference type="Proteomes" id="UP001153620"/>
    </source>
</evidence>
<feature type="transmembrane region" description="Helical" evidence="8">
    <location>
        <begin position="226"/>
        <end position="245"/>
    </location>
</feature>
<dbReference type="GO" id="GO:0016020">
    <property type="term" value="C:membrane"/>
    <property type="evidence" value="ECO:0007669"/>
    <property type="project" value="UniProtKB-SubCell"/>
</dbReference>
<feature type="domain" description="ABC transmembrane type-1" evidence="10">
    <location>
        <begin position="779"/>
        <end position="1030"/>
    </location>
</feature>
<dbReference type="GO" id="GO:0005524">
    <property type="term" value="F:ATP binding"/>
    <property type="evidence" value="ECO:0007669"/>
    <property type="project" value="UniProtKB-KW"/>
</dbReference>
<feature type="transmembrane region" description="Helical" evidence="8">
    <location>
        <begin position="340"/>
        <end position="361"/>
    </location>
</feature>
<dbReference type="GO" id="GO:0140359">
    <property type="term" value="F:ABC-type transporter activity"/>
    <property type="evidence" value="ECO:0007669"/>
    <property type="project" value="InterPro"/>
</dbReference>
<dbReference type="OrthoDB" id="6500128at2759"/>
<evidence type="ECO:0000256" key="2">
    <source>
        <dbReference type="ARBA" id="ARBA00022448"/>
    </source>
</evidence>
<dbReference type="Pfam" id="PF00664">
    <property type="entry name" value="ABC_membrane"/>
    <property type="match status" value="2"/>
</dbReference>
<dbReference type="SMART" id="SM00382">
    <property type="entry name" value="AAA"/>
    <property type="match status" value="1"/>
</dbReference>
<feature type="domain" description="ABC transmembrane type-1" evidence="10">
    <location>
        <begin position="85"/>
        <end position="366"/>
    </location>
</feature>
<dbReference type="InterPro" id="IPR044746">
    <property type="entry name" value="ABCC_6TM_D1"/>
</dbReference>
<dbReference type="CDD" id="cd18579">
    <property type="entry name" value="ABC_6TM_ABCC_D1"/>
    <property type="match status" value="1"/>
</dbReference>
<dbReference type="CDD" id="cd03244">
    <property type="entry name" value="ABCC_MRP_domain2"/>
    <property type="match status" value="1"/>
</dbReference>
<feature type="transmembrane region" description="Helical" evidence="8">
    <location>
        <begin position="304"/>
        <end position="328"/>
    </location>
</feature>
<feature type="domain" description="ABC transporter" evidence="9">
    <location>
        <begin position="1068"/>
        <end position="1299"/>
    </location>
</feature>
<dbReference type="Pfam" id="PF00005">
    <property type="entry name" value="ABC_tran"/>
    <property type="match status" value="1"/>
</dbReference>
<dbReference type="EMBL" id="OU895879">
    <property type="protein sequence ID" value="CAG9807734.1"/>
    <property type="molecule type" value="Genomic_DNA"/>
</dbReference>
<dbReference type="InterPro" id="IPR044726">
    <property type="entry name" value="ABCC_6TM_D2"/>
</dbReference>
<keyword evidence="4" id="KW-0547">Nucleotide-binding</keyword>
<keyword evidence="12" id="KW-1185">Reference proteome</keyword>
<dbReference type="GO" id="GO:0016887">
    <property type="term" value="F:ATP hydrolysis activity"/>
    <property type="evidence" value="ECO:0007669"/>
    <property type="project" value="InterPro"/>
</dbReference>
<evidence type="ECO:0000256" key="4">
    <source>
        <dbReference type="ARBA" id="ARBA00022741"/>
    </source>
</evidence>
<dbReference type="PROSITE" id="PS50929">
    <property type="entry name" value="ABC_TM1F"/>
    <property type="match status" value="2"/>
</dbReference>
<feature type="transmembrane region" description="Helical" evidence="8">
    <location>
        <begin position="721"/>
        <end position="743"/>
    </location>
</feature>
<dbReference type="Gene3D" id="1.20.1560.10">
    <property type="entry name" value="ABC transporter type 1, transmembrane domain"/>
    <property type="match status" value="2"/>
</dbReference>
<dbReference type="InterPro" id="IPR003593">
    <property type="entry name" value="AAA+_ATPase"/>
</dbReference>
<dbReference type="FunFam" id="3.40.50.300:FF:000163">
    <property type="entry name" value="Multidrug resistance-associated protein member 4"/>
    <property type="match status" value="1"/>
</dbReference>
<comment type="subcellular location">
    <subcellularLocation>
        <location evidence="1">Membrane</location>
        <topology evidence="1">Multi-pass membrane protein</topology>
    </subcellularLocation>
</comment>